<name>A0A2K9MIP2_9RHOB</name>
<accession>A0A2K9MIP2</accession>
<evidence type="ECO:0000313" key="2">
    <source>
        <dbReference type="Proteomes" id="UP000234882"/>
    </source>
</evidence>
<gene>
    <name evidence="1" type="ORF">CYR75_02520</name>
</gene>
<organism evidence="1 2">
    <name type="scientific">Paracoccus jeotgali</name>
    <dbReference type="NCBI Taxonomy" id="2065379"/>
    <lineage>
        <taxon>Bacteria</taxon>
        <taxon>Pseudomonadati</taxon>
        <taxon>Pseudomonadota</taxon>
        <taxon>Alphaproteobacteria</taxon>
        <taxon>Rhodobacterales</taxon>
        <taxon>Paracoccaceae</taxon>
        <taxon>Paracoccus</taxon>
    </lineage>
</organism>
<dbReference type="AlphaFoldDB" id="A0A2K9MIP2"/>
<proteinExistence type="predicted"/>
<protein>
    <submittedName>
        <fullName evidence="1">Uncharacterized protein</fullName>
    </submittedName>
</protein>
<sequence>MSAHHRALPSPTARLLSRPEAAAYAGVSPTLFDRMRGDGLMPGPKKVYGRVLWDVRALDAAIDCLPGDDLSTQAANPWD</sequence>
<dbReference type="EMBL" id="CP025583">
    <property type="protein sequence ID" value="AUM75483.1"/>
    <property type="molecule type" value="Genomic_DNA"/>
</dbReference>
<keyword evidence="2" id="KW-1185">Reference proteome</keyword>
<evidence type="ECO:0000313" key="1">
    <source>
        <dbReference type="EMBL" id="AUM75483.1"/>
    </source>
</evidence>
<dbReference type="KEGG" id="paru:CYR75_02520"/>
<dbReference type="Proteomes" id="UP000234882">
    <property type="component" value="Chromosome"/>
</dbReference>
<reference evidence="2" key="1">
    <citation type="submission" date="2017-12" db="EMBL/GenBank/DDBJ databases">
        <title>Genomic analysis of Paracoccus sp. CBA4604.</title>
        <authorList>
            <person name="Roh S.W."/>
            <person name="Kim J.Y."/>
            <person name="Kim J.S."/>
        </authorList>
    </citation>
    <scope>NUCLEOTIDE SEQUENCE [LARGE SCALE GENOMIC DNA]</scope>
    <source>
        <strain evidence="2">CBA4604</strain>
    </source>
</reference>